<evidence type="ECO:0000313" key="1">
    <source>
        <dbReference type="EMBL" id="KAI1510759.1"/>
    </source>
</evidence>
<comment type="caution">
    <text evidence="1">The sequence shown here is derived from an EMBL/GenBank/DDBJ whole genome shotgun (WGS) entry which is preliminary data.</text>
</comment>
<evidence type="ECO:0000313" key="2">
    <source>
        <dbReference type="Proteomes" id="UP000249757"/>
    </source>
</evidence>
<dbReference type="EMBL" id="NRDI02000016">
    <property type="protein sequence ID" value="KAI1510759.1"/>
    <property type="molecule type" value="Genomic_DNA"/>
</dbReference>
<organism evidence="1 2">
    <name type="scientific">Pyrenophora tritici-repentis</name>
    <dbReference type="NCBI Taxonomy" id="45151"/>
    <lineage>
        <taxon>Eukaryota</taxon>
        <taxon>Fungi</taxon>
        <taxon>Dikarya</taxon>
        <taxon>Ascomycota</taxon>
        <taxon>Pezizomycotina</taxon>
        <taxon>Dothideomycetes</taxon>
        <taxon>Pleosporomycetidae</taxon>
        <taxon>Pleosporales</taxon>
        <taxon>Pleosporineae</taxon>
        <taxon>Pleosporaceae</taxon>
        <taxon>Pyrenophora</taxon>
    </lineage>
</organism>
<reference evidence="2" key="1">
    <citation type="journal article" date="2022" name="Microb. Genom.">
        <title>A global pangenome for the wheat fungal pathogen Pyrenophora tritici-repentis and prediction of effector protein structural homology.</title>
        <authorList>
            <person name="Moolhuijzen P.M."/>
            <person name="See P.T."/>
            <person name="Shi G."/>
            <person name="Powell H.R."/>
            <person name="Cockram J."/>
            <person name="Jorgensen L.N."/>
            <person name="Benslimane H."/>
            <person name="Strelkov S.E."/>
            <person name="Turner J."/>
            <person name="Liu Z."/>
            <person name="Moffat C.S."/>
        </authorList>
    </citation>
    <scope>NUCLEOTIDE SEQUENCE [LARGE SCALE GENOMIC DNA]</scope>
</reference>
<gene>
    <name evidence="1" type="ORF">Ptr86124_010564</name>
</gene>
<proteinExistence type="predicted"/>
<accession>A0A5M9L8G2</accession>
<keyword evidence="2" id="KW-1185">Reference proteome</keyword>
<name>A0A5M9L8G2_9PLEO</name>
<dbReference type="Proteomes" id="UP000249757">
    <property type="component" value="Unassembled WGS sequence"/>
</dbReference>
<dbReference type="AlphaFoldDB" id="A0A5M9L8G2"/>
<protein>
    <submittedName>
        <fullName evidence="1">Uncharacterized protein</fullName>
    </submittedName>
</protein>
<sequence>MEEARYAPNVASVREALSAKGQVTLKFDFVTNVVVRGKGKPRNPIDYKGLVALENIPEKALKGDALSHQTVYV</sequence>